<feature type="compositionally biased region" description="Low complexity" evidence="1">
    <location>
        <begin position="308"/>
        <end position="359"/>
    </location>
</feature>
<feature type="region of interest" description="Disordered" evidence="1">
    <location>
        <begin position="308"/>
        <end position="433"/>
    </location>
</feature>
<dbReference type="AlphaFoldDB" id="A0AAF3FH23"/>
<feature type="compositionally biased region" description="Basic and acidic residues" evidence="1">
    <location>
        <begin position="422"/>
        <end position="433"/>
    </location>
</feature>
<organism evidence="2 3">
    <name type="scientific">Mesorhabditis belari</name>
    <dbReference type="NCBI Taxonomy" id="2138241"/>
    <lineage>
        <taxon>Eukaryota</taxon>
        <taxon>Metazoa</taxon>
        <taxon>Ecdysozoa</taxon>
        <taxon>Nematoda</taxon>
        <taxon>Chromadorea</taxon>
        <taxon>Rhabditida</taxon>
        <taxon>Rhabditina</taxon>
        <taxon>Rhabditomorpha</taxon>
        <taxon>Rhabditoidea</taxon>
        <taxon>Rhabditidae</taxon>
        <taxon>Mesorhabditinae</taxon>
        <taxon>Mesorhabditis</taxon>
    </lineage>
</organism>
<name>A0AAF3FH23_9BILA</name>
<dbReference type="Proteomes" id="UP000887575">
    <property type="component" value="Unassembled WGS sequence"/>
</dbReference>
<proteinExistence type="predicted"/>
<reference evidence="3" key="1">
    <citation type="submission" date="2024-02" db="UniProtKB">
        <authorList>
            <consortium name="WormBaseParasite"/>
        </authorList>
    </citation>
    <scope>IDENTIFICATION</scope>
</reference>
<sequence length="450" mass="49806">MFSNRLSEPGPSASELLEASKKLYVKTAILRHTKLAADKPRMFISSQEESDLTAAITRPPVCFAPLPSTYNPLSSPSTTSAFKRVTVRFPTQPPPLPPKSDLVRERSKRHSSTHRTLISLRSLPDCSQLGDEFESSFKEFETPKFHKKPIPKPRLSRMAPLNTELTTTTVAPVPLPRRKTSTSTEEKVDFNNCQRFFSPLRTDGPMVTSKRNIAKSSPNLVADGRPITGIRRRILAAQGRSVTPLVQINQEPKMDQYAEEKDFLTAAMHDIEFGDDDDLENEQPEMFVRFGRGNSYATTSFETPILVSASSPSYSPPTASQSQSSNLISPSLMSPSSPNSAESGSKSTKSLSTPTSKDSGFPHSDAEEEHSKRQGTSKSDDDGFFDTSGERKTDGEASEGDSIFTSVTNQPKRDDVNEEQNEENRGKPISELERKARVMRWINEAATTQI</sequence>
<keyword evidence="2" id="KW-1185">Reference proteome</keyword>
<dbReference type="WBParaSite" id="MBELARI_LOCUS6283">
    <property type="protein sequence ID" value="MBELARI_LOCUS6283"/>
    <property type="gene ID" value="MBELARI_LOCUS6283"/>
</dbReference>
<evidence type="ECO:0000313" key="2">
    <source>
        <dbReference type="Proteomes" id="UP000887575"/>
    </source>
</evidence>
<evidence type="ECO:0000256" key="1">
    <source>
        <dbReference type="SAM" id="MobiDB-lite"/>
    </source>
</evidence>
<evidence type="ECO:0000313" key="3">
    <source>
        <dbReference type="WBParaSite" id="MBELARI_LOCUS6283"/>
    </source>
</evidence>
<protein>
    <submittedName>
        <fullName evidence="3">Uncharacterized protein</fullName>
    </submittedName>
</protein>
<feature type="region of interest" description="Disordered" evidence="1">
    <location>
        <begin position="89"/>
        <end position="115"/>
    </location>
</feature>
<accession>A0AAF3FH23</accession>